<dbReference type="Gene3D" id="3.30.70.1230">
    <property type="entry name" value="Nucleotide cyclase"/>
    <property type="match status" value="1"/>
</dbReference>
<dbReference type="FunFam" id="3.30.70.1230:FF:000004">
    <property type="entry name" value="Guanylate cyclase"/>
    <property type="match status" value="1"/>
</dbReference>
<feature type="transmembrane region" description="Helical" evidence="14">
    <location>
        <begin position="170"/>
        <end position="191"/>
    </location>
</feature>
<evidence type="ECO:0000256" key="2">
    <source>
        <dbReference type="ARBA" id="ARBA00012202"/>
    </source>
</evidence>
<name>A0AAU9UDU2_EUPED</name>
<dbReference type="PANTHER" id="PTHR11920:SF501">
    <property type="entry name" value="GUANYLATE CYCLASE 32E"/>
    <property type="match status" value="1"/>
</dbReference>
<evidence type="ECO:0000256" key="6">
    <source>
        <dbReference type="ARBA" id="ARBA00022989"/>
    </source>
</evidence>
<dbReference type="GO" id="GO:0005525">
    <property type="term" value="F:GTP binding"/>
    <property type="evidence" value="ECO:0007669"/>
    <property type="project" value="UniProtKB-KW"/>
</dbReference>
<evidence type="ECO:0000256" key="3">
    <source>
        <dbReference type="ARBA" id="ARBA00022692"/>
    </source>
</evidence>
<dbReference type="GO" id="GO:0007168">
    <property type="term" value="P:receptor guanylyl cyclase signaling pathway"/>
    <property type="evidence" value="ECO:0007669"/>
    <property type="project" value="TreeGrafter"/>
</dbReference>
<evidence type="ECO:0000256" key="10">
    <source>
        <dbReference type="ARBA" id="ARBA00023180"/>
    </source>
</evidence>
<dbReference type="GO" id="GO:0001653">
    <property type="term" value="F:peptide receptor activity"/>
    <property type="evidence" value="ECO:0007669"/>
    <property type="project" value="TreeGrafter"/>
</dbReference>
<comment type="subcellular location">
    <subcellularLocation>
        <location evidence="1">Membrane</location>
        <topology evidence="1">Single-pass type I membrane protein</topology>
    </subcellularLocation>
</comment>
<comment type="similarity">
    <text evidence="13">Belongs to the adenylyl cyclase class-4/guanylyl cyclase family.</text>
</comment>
<dbReference type="GO" id="GO:0004383">
    <property type="term" value="F:guanylate cyclase activity"/>
    <property type="evidence" value="ECO:0007669"/>
    <property type="project" value="UniProtKB-EC"/>
</dbReference>
<evidence type="ECO:0000256" key="9">
    <source>
        <dbReference type="ARBA" id="ARBA00023170"/>
    </source>
</evidence>
<keyword evidence="10" id="KW-0325">Glycoprotein</keyword>
<dbReference type="SMART" id="SM00044">
    <property type="entry name" value="CYCc"/>
    <property type="match status" value="1"/>
</dbReference>
<evidence type="ECO:0000256" key="14">
    <source>
        <dbReference type="SAM" id="Phobius"/>
    </source>
</evidence>
<dbReference type="Gene3D" id="6.10.250.780">
    <property type="match status" value="1"/>
</dbReference>
<dbReference type="GO" id="GO:0035556">
    <property type="term" value="P:intracellular signal transduction"/>
    <property type="evidence" value="ECO:0007669"/>
    <property type="project" value="InterPro"/>
</dbReference>
<evidence type="ECO:0000256" key="8">
    <source>
        <dbReference type="ARBA" id="ARBA00023136"/>
    </source>
</evidence>
<dbReference type="GO" id="GO:0005886">
    <property type="term" value="C:plasma membrane"/>
    <property type="evidence" value="ECO:0007669"/>
    <property type="project" value="TreeGrafter"/>
</dbReference>
<dbReference type="PROSITE" id="PS00452">
    <property type="entry name" value="GUANYLATE_CYCLASE_1"/>
    <property type="match status" value="1"/>
</dbReference>
<dbReference type="CDD" id="cd07302">
    <property type="entry name" value="CHD"/>
    <property type="match status" value="1"/>
</dbReference>
<organism evidence="16 17">
    <name type="scientific">Euphydryas editha</name>
    <name type="common">Edith's checkerspot</name>
    <dbReference type="NCBI Taxonomy" id="104508"/>
    <lineage>
        <taxon>Eukaryota</taxon>
        <taxon>Metazoa</taxon>
        <taxon>Ecdysozoa</taxon>
        <taxon>Arthropoda</taxon>
        <taxon>Hexapoda</taxon>
        <taxon>Insecta</taxon>
        <taxon>Pterygota</taxon>
        <taxon>Neoptera</taxon>
        <taxon>Endopterygota</taxon>
        <taxon>Lepidoptera</taxon>
        <taxon>Glossata</taxon>
        <taxon>Ditrysia</taxon>
        <taxon>Papilionoidea</taxon>
        <taxon>Nymphalidae</taxon>
        <taxon>Nymphalinae</taxon>
        <taxon>Euphydryas</taxon>
    </lineage>
</organism>
<keyword evidence="6 14" id="KW-1133">Transmembrane helix</keyword>
<dbReference type="PANTHER" id="PTHR11920">
    <property type="entry name" value="GUANYLYL CYCLASE"/>
    <property type="match status" value="1"/>
</dbReference>
<dbReference type="PROSITE" id="PS50125">
    <property type="entry name" value="GUANYLATE_CYCLASE_2"/>
    <property type="match status" value="1"/>
</dbReference>
<dbReference type="InterPro" id="IPR029787">
    <property type="entry name" value="Nucleotide_cyclase"/>
</dbReference>
<keyword evidence="9" id="KW-0675">Receptor</keyword>
<evidence type="ECO:0000256" key="5">
    <source>
        <dbReference type="ARBA" id="ARBA00022741"/>
    </source>
</evidence>
<evidence type="ECO:0000256" key="11">
    <source>
        <dbReference type="ARBA" id="ARBA00023239"/>
    </source>
</evidence>
<dbReference type="EMBL" id="CAKOGL010000016">
    <property type="protein sequence ID" value="CAH2095919.1"/>
    <property type="molecule type" value="Genomic_DNA"/>
</dbReference>
<keyword evidence="12" id="KW-0141">cGMP biosynthesis</keyword>
<keyword evidence="8 14" id="KW-0472">Membrane</keyword>
<keyword evidence="5" id="KW-0547">Nucleotide-binding</keyword>
<protein>
    <recommendedName>
        <fullName evidence="2">guanylate cyclase</fullName>
        <ecNumber evidence="2">4.6.1.2</ecNumber>
    </recommendedName>
</protein>
<accession>A0AAU9UDU2</accession>
<keyword evidence="3 14" id="KW-0812">Transmembrane</keyword>
<keyword evidence="17" id="KW-1185">Reference proteome</keyword>
<keyword evidence="7" id="KW-0342">GTP-binding</keyword>
<evidence type="ECO:0000256" key="7">
    <source>
        <dbReference type="ARBA" id="ARBA00023134"/>
    </source>
</evidence>
<dbReference type="Proteomes" id="UP001153954">
    <property type="component" value="Unassembled WGS sequence"/>
</dbReference>
<evidence type="ECO:0000256" key="4">
    <source>
        <dbReference type="ARBA" id="ARBA00022729"/>
    </source>
</evidence>
<gene>
    <name evidence="16" type="ORF">EEDITHA_LOCUS11316</name>
</gene>
<comment type="caution">
    <text evidence="16">The sequence shown here is derived from an EMBL/GenBank/DDBJ whole genome shotgun (WGS) entry which is preliminary data.</text>
</comment>
<evidence type="ECO:0000256" key="13">
    <source>
        <dbReference type="RuleBase" id="RU000405"/>
    </source>
</evidence>
<dbReference type="Pfam" id="PF00211">
    <property type="entry name" value="Guanylate_cyc"/>
    <property type="match status" value="1"/>
</dbReference>
<feature type="domain" description="Guanylate cyclase" evidence="15">
    <location>
        <begin position="250"/>
        <end position="380"/>
    </location>
</feature>
<reference evidence="16" key="1">
    <citation type="submission" date="2022-03" db="EMBL/GenBank/DDBJ databases">
        <authorList>
            <person name="Tunstrom K."/>
        </authorList>
    </citation>
    <scope>NUCLEOTIDE SEQUENCE</scope>
</reference>
<keyword evidence="11 13" id="KW-0456">Lyase</keyword>
<dbReference type="InterPro" id="IPR050401">
    <property type="entry name" value="Cyclic_nucleotide_synthase"/>
</dbReference>
<keyword evidence="4" id="KW-0732">Signal</keyword>
<evidence type="ECO:0000256" key="12">
    <source>
        <dbReference type="ARBA" id="ARBA00023293"/>
    </source>
</evidence>
<dbReference type="InterPro" id="IPR001054">
    <property type="entry name" value="A/G_cyclase"/>
</dbReference>
<evidence type="ECO:0000313" key="16">
    <source>
        <dbReference type="EMBL" id="CAH2095919.1"/>
    </source>
</evidence>
<evidence type="ECO:0000259" key="15">
    <source>
        <dbReference type="PROSITE" id="PS50125"/>
    </source>
</evidence>
<dbReference type="AlphaFoldDB" id="A0AAU9UDU2"/>
<dbReference type="GO" id="GO:0004016">
    <property type="term" value="F:adenylate cyclase activity"/>
    <property type="evidence" value="ECO:0007669"/>
    <property type="project" value="TreeGrafter"/>
</dbReference>
<dbReference type="EC" id="4.6.1.2" evidence="2"/>
<dbReference type="SUPFAM" id="SSF55073">
    <property type="entry name" value="Nucleotide cyclase"/>
    <property type="match status" value="1"/>
</dbReference>
<dbReference type="InterPro" id="IPR018297">
    <property type="entry name" value="A/G_cyclase_CS"/>
</dbReference>
<sequence>MNKEDLSKRISIYQQINAVLLVYLVRCVKNTKSVLWRHLSAVYELVHTMDELSLILTLLTNATPKNIEQIEEAQNHLAIALEHLQSTIQYLEIEMINTSDLEEILSFYKTSSFLSWNSTNTATDVWRDAANNYTLKTNNTLEKLKYIQKNLWSVVRDSAATEIWIARRTLVLGVSVLAIVLLAAPVLVVLLQHTLATIRIFTESIELSTQQLMAEKQKSDMLLSRMLPLPVLRRLRAQRTVPAEHFDAVTIYFSDIVGFTSIAANSTPMEIINMLNMLYRMFDDTIMHYNVYKVETIGDAYMVVSGLPQRNGNRHASEIADMSLALMHSVQGACVPHRPHEALRVRAGLNTGPCVAGVVGTTMPRYCLFGDTINTASRMESTGEPMKIHISQTTKAALDIIGNYIVESRGLVDVAGKGLMETFWLLGKVGQVLAENSRCRLEDYDQNVLELLIK</sequence>
<evidence type="ECO:0000256" key="1">
    <source>
        <dbReference type="ARBA" id="ARBA00004479"/>
    </source>
</evidence>
<proteinExistence type="inferred from homology"/>
<evidence type="ECO:0000313" key="17">
    <source>
        <dbReference type="Proteomes" id="UP001153954"/>
    </source>
</evidence>